<reference evidence="2 3" key="1">
    <citation type="submission" date="2015-05" db="EMBL/GenBank/DDBJ databases">
        <title>Distinctive expansion of gene families associated with plant cell wall degradation and secondary metabolism in the genomes of grapevine trunk pathogens.</title>
        <authorList>
            <person name="Lawrence D.P."/>
            <person name="Travadon R."/>
            <person name="Rolshausen P.E."/>
            <person name="Baumgartner K."/>
        </authorList>
    </citation>
    <scope>NUCLEOTIDE SEQUENCE [LARGE SCALE GENOMIC DNA]</scope>
    <source>
        <strain evidence="2">UCRPC4</strain>
    </source>
</reference>
<feature type="compositionally biased region" description="Low complexity" evidence="1">
    <location>
        <begin position="907"/>
        <end position="929"/>
    </location>
</feature>
<dbReference type="AlphaFoldDB" id="A0A0G2EPQ2"/>
<evidence type="ECO:0000313" key="2">
    <source>
        <dbReference type="EMBL" id="KKY24767.1"/>
    </source>
</evidence>
<gene>
    <name evidence="2" type="ORF">UCRPC4_g02297</name>
</gene>
<evidence type="ECO:0000313" key="3">
    <source>
        <dbReference type="Proteomes" id="UP000053317"/>
    </source>
</evidence>
<feature type="compositionally biased region" description="Basic residues" evidence="1">
    <location>
        <begin position="867"/>
        <end position="881"/>
    </location>
</feature>
<sequence>MLGTKCAYSAVELERDTGPVGDTHPTLPTTPKATNSSQTVAKLLRGQEEEWAAVATKEGPLRLLDLPVVVLKEIVREVTSTNDLCALALTHPALHDLAIPYIYSRFDIVWPDTLAVTDTRTGVDALTYGLATLVMAQDVFGEAVSQQTFNHSLHRCSHCGKLDRCQHNQQRPQLGRKFRRGNNFAQHTRKFSLGNGPADWVQEYLITKESGKMLGTLVALAVGRMRNLEQFVWDMPTGVLRDVWAALASLGNRDDGQPCRLEKVWVRWHNNSDAQGETPSPNLLSALSPSGHPLPLFQIPAYPRVEFPTFSHLPSLKSLTVLDIDELSYVEEMSILIDRSRETLRELRIGLAHHAQGHSWATISSSKTDTLEPFASRSHGILGVLLAKIIEKIELPADPTFGLSVHSSRPSTMDGGIQHSSPCPVNRSKACRRSETVQRELRAAVASFTSLASLDQTSIGTMKHKTSEMNVPDITSALAKTMIEDTIKEFAELNANREPPEQMDVKNHLPSPPVDVPSDGTRTPVAEISDPQKQISLPTECEKRYAHQSMKLQLETLAFERVHISVPVLSRSIDWTKLTSITILRCNHHEQLWRALRKQFAPYVPVFSSSTNSRSKSTGYSSSKQFSSSRLSIPSENFPLQIKKLQADAVSSQLISFIKETLAPDSLEWLFLQEGRPYRSSVTIENIYKGAIRRHRGSLQKLLIDSEDRTEEGQPVPNNHWRRWTFNREILTFVTSGKMPHLRELGMSIEYKDWHFFLRRLPLAPQLRSLYIPYLADHVHGSSLDSRELALQVLDIVFLSPKIELCYLGIQTKCFEVLEFFGDESSKSGSSSHDFGGNFDDTNQTGRDGGGGGMGHDSESESDTAPHPHHGHTHHRAHHHNATISDTDSASLSPYASVSSDNEDDSCSQSSSASASPTASGNENSASESEQTRQQRKRKAKEKRSKRKKKEIHFKLREILFYDDKISIFKARHGKI</sequence>
<comment type="caution">
    <text evidence="2">The sequence shown here is derived from an EMBL/GenBank/DDBJ whole genome shotgun (WGS) entry which is preliminary data.</text>
</comment>
<proteinExistence type="predicted"/>
<protein>
    <submittedName>
        <fullName evidence="2">Putative f-box domain containing protein</fullName>
    </submittedName>
</protein>
<feature type="region of interest" description="Disordered" evidence="1">
    <location>
        <begin position="828"/>
        <end position="952"/>
    </location>
</feature>
<name>A0A0G2EPQ2_PHACM</name>
<accession>A0A0G2EPQ2</accession>
<feature type="region of interest" description="Disordered" evidence="1">
    <location>
        <begin position="14"/>
        <end position="34"/>
    </location>
</feature>
<feature type="region of interest" description="Disordered" evidence="1">
    <location>
        <begin position="607"/>
        <end position="627"/>
    </location>
</feature>
<dbReference type="Proteomes" id="UP000053317">
    <property type="component" value="Unassembled WGS sequence"/>
</dbReference>
<feature type="compositionally biased region" description="Basic residues" evidence="1">
    <location>
        <begin position="934"/>
        <end position="952"/>
    </location>
</feature>
<dbReference type="OrthoDB" id="3199516at2759"/>
<organism evidence="2 3">
    <name type="scientific">Phaeomoniella chlamydospora</name>
    <name type="common">Phaeoacremonium chlamydosporum</name>
    <dbReference type="NCBI Taxonomy" id="158046"/>
    <lineage>
        <taxon>Eukaryota</taxon>
        <taxon>Fungi</taxon>
        <taxon>Dikarya</taxon>
        <taxon>Ascomycota</taxon>
        <taxon>Pezizomycotina</taxon>
        <taxon>Eurotiomycetes</taxon>
        <taxon>Chaetothyriomycetidae</taxon>
        <taxon>Phaeomoniellales</taxon>
        <taxon>Phaeomoniellaceae</taxon>
        <taxon>Phaeomoniella</taxon>
    </lineage>
</organism>
<reference evidence="2 3" key="2">
    <citation type="submission" date="2015-05" db="EMBL/GenBank/DDBJ databases">
        <authorList>
            <person name="Morales-Cruz A."/>
            <person name="Amrine K.C."/>
            <person name="Cantu D."/>
        </authorList>
    </citation>
    <scope>NUCLEOTIDE SEQUENCE [LARGE SCALE GENOMIC DNA]</scope>
    <source>
        <strain evidence="2">UCRPC4</strain>
    </source>
</reference>
<dbReference type="EMBL" id="LCWF01000056">
    <property type="protein sequence ID" value="KKY24767.1"/>
    <property type="molecule type" value="Genomic_DNA"/>
</dbReference>
<feature type="compositionally biased region" description="Low complexity" evidence="1">
    <location>
        <begin position="828"/>
        <end position="837"/>
    </location>
</feature>
<feature type="region of interest" description="Disordered" evidence="1">
    <location>
        <begin position="406"/>
        <end position="431"/>
    </location>
</feature>
<feature type="compositionally biased region" description="Low complexity" evidence="1">
    <location>
        <begin position="889"/>
        <end position="900"/>
    </location>
</feature>
<keyword evidence="3" id="KW-1185">Reference proteome</keyword>
<evidence type="ECO:0000256" key="1">
    <source>
        <dbReference type="SAM" id="MobiDB-lite"/>
    </source>
</evidence>